<evidence type="ECO:0000256" key="3">
    <source>
        <dbReference type="ARBA" id="ARBA00023157"/>
    </source>
</evidence>
<dbReference type="OrthoDB" id="1098640at2"/>
<keyword evidence="2" id="KW-0201">Cytochrome c-type biogenesis</keyword>
<dbReference type="InterPro" id="IPR050553">
    <property type="entry name" value="Thioredoxin_ResA/DsbE_sf"/>
</dbReference>
<keyword evidence="3" id="KW-1015">Disulfide bond</keyword>
<dbReference type="Proteomes" id="UP000002774">
    <property type="component" value="Chromosome"/>
</dbReference>
<evidence type="ECO:0000256" key="2">
    <source>
        <dbReference type="ARBA" id="ARBA00022748"/>
    </source>
</evidence>
<dbReference type="Gene3D" id="3.40.30.10">
    <property type="entry name" value="Glutaredoxin"/>
    <property type="match status" value="1"/>
</dbReference>
<accession>H1Y2M0</accession>
<reference evidence="7" key="1">
    <citation type="submission" date="2011-09" db="EMBL/GenBank/DDBJ databases">
        <title>The permanent draft genome of Mucilaginibacter paludis DSM 18603.</title>
        <authorList>
            <consortium name="US DOE Joint Genome Institute (JGI-PGF)"/>
            <person name="Lucas S."/>
            <person name="Han J."/>
            <person name="Lapidus A."/>
            <person name="Bruce D."/>
            <person name="Goodwin L."/>
            <person name="Pitluck S."/>
            <person name="Peters L."/>
            <person name="Kyrpides N."/>
            <person name="Mavromatis K."/>
            <person name="Ivanova N."/>
            <person name="Mikhailova N."/>
            <person name="Held B."/>
            <person name="Detter J.C."/>
            <person name="Tapia R."/>
            <person name="Han C."/>
            <person name="Land M."/>
            <person name="Hauser L."/>
            <person name="Markowitz V."/>
            <person name="Cheng J.-F."/>
            <person name="Hugenholtz P."/>
            <person name="Woyke T."/>
            <person name="Wu D."/>
            <person name="Tindall B."/>
            <person name="Brambilla E."/>
            <person name="Klenk H.-P."/>
            <person name="Eisen J.A."/>
        </authorList>
    </citation>
    <scope>NUCLEOTIDE SEQUENCE [LARGE SCALE GENOMIC DNA]</scope>
    <source>
        <strain evidence="7">DSM 18603</strain>
    </source>
</reference>
<sequence>MKLYIRILSLVFTFVYINQAAKASGPIGADTLTKPNLTIGKTLPQFTLQTPDGTAIKMSSVKGKVVLVDFWASWCMPCRASIPHLKQLYQKYHADGFEILSVSIDQNNKAWKNAMLKEAMPWPQVIDHYDAGMDASTLMLSLGIASVPFVMMLDDEGKVVTINPAKEETDDQLKKIFKH</sequence>
<comment type="subcellular location">
    <subcellularLocation>
        <location evidence="1">Cell envelope</location>
    </subcellularLocation>
</comment>
<dbReference type="HOGENOM" id="CLU_042529_11_4_10"/>
<evidence type="ECO:0000259" key="6">
    <source>
        <dbReference type="PROSITE" id="PS51352"/>
    </source>
</evidence>
<gene>
    <name evidence="7" type="ORF">Mucpa_3977</name>
</gene>
<evidence type="ECO:0000313" key="8">
    <source>
        <dbReference type="Proteomes" id="UP000002774"/>
    </source>
</evidence>
<proteinExistence type="predicted"/>
<evidence type="ECO:0000256" key="1">
    <source>
        <dbReference type="ARBA" id="ARBA00004196"/>
    </source>
</evidence>
<dbReference type="PROSITE" id="PS51352">
    <property type="entry name" value="THIOREDOXIN_2"/>
    <property type="match status" value="1"/>
</dbReference>
<dbReference type="InterPro" id="IPR013740">
    <property type="entry name" value="Redoxin"/>
</dbReference>
<dbReference type="EMBL" id="CM001403">
    <property type="protein sequence ID" value="EHQ28068.1"/>
    <property type="molecule type" value="Genomic_DNA"/>
</dbReference>
<dbReference type="InterPro" id="IPR013766">
    <property type="entry name" value="Thioredoxin_domain"/>
</dbReference>
<evidence type="ECO:0000256" key="5">
    <source>
        <dbReference type="SAM" id="SignalP"/>
    </source>
</evidence>
<dbReference type="STRING" id="714943.Mucpa_3977"/>
<dbReference type="CDD" id="cd02966">
    <property type="entry name" value="TlpA_like_family"/>
    <property type="match status" value="1"/>
</dbReference>
<dbReference type="SUPFAM" id="SSF52833">
    <property type="entry name" value="Thioredoxin-like"/>
    <property type="match status" value="1"/>
</dbReference>
<dbReference type="Pfam" id="PF08534">
    <property type="entry name" value="Redoxin"/>
    <property type="match status" value="1"/>
</dbReference>
<dbReference type="GO" id="GO:0016491">
    <property type="term" value="F:oxidoreductase activity"/>
    <property type="evidence" value="ECO:0007669"/>
    <property type="project" value="InterPro"/>
</dbReference>
<dbReference type="RefSeq" id="WP_008508805.1">
    <property type="nucleotide sequence ID" value="NZ_CM001403.1"/>
</dbReference>
<protein>
    <submittedName>
        <fullName evidence="7">Redoxin domain protein</fullName>
    </submittedName>
</protein>
<name>H1Y2M0_9SPHI</name>
<dbReference type="GO" id="GO:0030313">
    <property type="term" value="C:cell envelope"/>
    <property type="evidence" value="ECO:0007669"/>
    <property type="project" value="UniProtKB-SubCell"/>
</dbReference>
<dbReference type="AlphaFoldDB" id="H1Y2M0"/>
<evidence type="ECO:0000256" key="4">
    <source>
        <dbReference type="ARBA" id="ARBA00023284"/>
    </source>
</evidence>
<feature type="chain" id="PRO_5003557393" evidence="5">
    <location>
        <begin position="24"/>
        <end position="179"/>
    </location>
</feature>
<evidence type="ECO:0000313" key="7">
    <source>
        <dbReference type="EMBL" id="EHQ28068.1"/>
    </source>
</evidence>
<dbReference type="InterPro" id="IPR036249">
    <property type="entry name" value="Thioredoxin-like_sf"/>
</dbReference>
<dbReference type="PANTHER" id="PTHR42852:SF6">
    <property type="entry name" value="THIOL:DISULFIDE INTERCHANGE PROTEIN DSBE"/>
    <property type="match status" value="1"/>
</dbReference>
<keyword evidence="5" id="KW-0732">Signal</keyword>
<dbReference type="eggNOG" id="COG0526">
    <property type="taxonomic scope" value="Bacteria"/>
</dbReference>
<keyword evidence="4" id="KW-0676">Redox-active center</keyword>
<organism evidence="7 8">
    <name type="scientific">Mucilaginibacter paludis DSM 18603</name>
    <dbReference type="NCBI Taxonomy" id="714943"/>
    <lineage>
        <taxon>Bacteria</taxon>
        <taxon>Pseudomonadati</taxon>
        <taxon>Bacteroidota</taxon>
        <taxon>Sphingobacteriia</taxon>
        <taxon>Sphingobacteriales</taxon>
        <taxon>Sphingobacteriaceae</taxon>
        <taxon>Mucilaginibacter</taxon>
    </lineage>
</organism>
<keyword evidence="8" id="KW-1185">Reference proteome</keyword>
<feature type="domain" description="Thioredoxin" evidence="6">
    <location>
        <begin position="37"/>
        <end position="179"/>
    </location>
</feature>
<dbReference type="PANTHER" id="PTHR42852">
    <property type="entry name" value="THIOL:DISULFIDE INTERCHANGE PROTEIN DSBE"/>
    <property type="match status" value="1"/>
</dbReference>
<feature type="signal peptide" evidence="5">
    <location>
        <begin position="1"/>
        <end position="23"/>
    </location>
</feature>
<dbReference type="GO" id="GO:0017004">
    <property type="term" value="P:cytochrome complex assembly"/>
    <property type="evidence" value="ECO:0007669"/>
    <property type="project" value="UniProtKB-KW"/>
</dbReference>